<feature type="chain" id="PRO_5045764281" evidence="3">
    <location>
        <begin position="26"/>
        <end position="309"/>
    </location>
</feature>
<accession>A0ABU3LP26</accession>
<evidence type="ECO:0000313" key="4">
    <source>
        <dbReference type="EMBL" id="MDT7840927.1"/>
    </source>
</evidence>
<keyword evidence="2" id="KW-0812">Transmembrane</keyword>
<name>A0ABU3LP26_9ACTN</name>
<dbReference type="EMBL" id="JAVTLL010000005">
    <property type="protein sequence ID" value="MDT7840927.1"/>
    <property type="molecule type" value="Genomic_DNA"/>
</dbReference>
<keyword evidence="3" id="KW-0732">Signal</keyword>
<sequence length="309" mass="32477">MRRFLCLFLLLGCLGVLAAAVPASAADSCEGTFAQRLRCWAQGMGDHTVAVTLDRKLAFNGDQADRAAVAATVLKHRHNLEVRVPAGATTDQGGTALLVLAGHRLVHPDARVTRLTQAQVTELRNAGACSPRPGDLCAVVGPKAGGPGYLTGRDLIGFEGIAALPQTEYSLAAQDDSGLGLKDWLLIGMTALLALLLAGFVLAVRRSSTPQPALAGAGTGHHRSADEPTVRVRAAAPRHARRPTGPTSTAVVRTDLHPQGYVELDRVLYRATWADPSRPPPAPGAKVDVTHPRDTDLLHAYPPQPTGPA</sequence>
<keyword evidence="2" id="KW-0472">Membrane</keyword>
<organism evidence="4 5">
    <name type="scientific">Streptomyces justiciae</name>
    <dbReference type="NCBI Taxonomy" id="2780140"/>
    <lineage>
        <taxon>Bacteria</taxon>
        <taxon>Bacillati</taxon>
        <taxon>Actinomycetota</taxon>
        <taxon>Actinomycetes</taxon>
        <taxon>Kitasatosporales</taxon>
        <taxon>Streptomycetaceae</taxon>
        <taxon>Streptomyces</taxon>
    </lineage>
</organism>
<reference evidence="5" key="1">
    <citation type="submission" date="2023-07" db="EMBL/GenBank/DDBJ databases">
        <title>Draft genome sequence of the endophytic actinobacterium Streptomyces justiciae WPN32, a potential antibiotic producer.</title>
        <authorList>
            <person name="Yasawong M."/>
            <person name="Pana W."/>
            <person name="Ganta P."/>
            <person name="Santapan N."/>
            <person name="Songngamsuk T."/>
            <person name="Phatcharaharikarn M."/>
            <person name="Kerdtoob S."/>
            <person name="Nantapong N."/>
        </authorList>
    </citation>
    <scope>NUCLEOTIDE SEQUENCE [LARGE SCALE GENOMIC DNA]</scope>
    <source>
        <strain evidence="5">WPN32</strain>
    </source>
</reference>
<feature type="region of interest" description="Disordered" evidence="1">
    <location>
        <begin position="273"/>
        <end position="309"/>
    </location>
</feature>
<evidence type="ECO:0000256" key="2">
    <source>
        <dbReference type="SAM" id="Phobius"/>
    </source>
</evidence>
<comment type="caution">
    <text evidence="4">The sequence shown here is derived from an EMBL/GenBank/DDBJ whole genome shotgun (WGS) entry which is preliminary data.</text>
</comment>
<evidence type="ECO:0000313" key="5">
    <source>
        <dbReference type="Proteomes" id="UP001257948"/>
    </source>
</evidence>
<keyword evidence="2" id="KW-1133">Transmembrane helix</keyword>
<dbReference type="RefSeq" id="WP_314199699.1">
    <property type="nucleotide sequence ID" value="NZ_JAVTLL010000005.1"/>
</dbReference>
<evidence type="ECO:0000256" key="1">
    <source>
        <dbReference type="SAM" id="MobiDB-lite"/>
    </source>
</evidence>
<feature type="region of interest" description="Disordered" evidence="1">
    <location>
        <begin position="211"/>
        <end position="256"/>
    </location>
</feature>
<gene>
    <name evidence="4" type="ORF">RQC66_09290</name>
</gene>
<feature type="transmembrane region" description="Helical" evidence="2">
    <location>
        <begin position="184"/>
        <end position="204"/>
    </location>
</feature>
<evidence type="ECO:0000256" key="3">
    <source>
        <dbReference type="SAM" id="SignalP"/>
    </source>
</evidence>
<feature type="compositionally biased region" description="Basic and acidic residues" evidence="1">
    <location>
        <begin position="288"/>
        <end position="297"/>
    </location>
</feature>
<feature type="signal peptide" evidence="3">
    <location>
        <begin position="1"/>
        <end position="25"/>
    </location>
</feature>
<protein>
    <submittedName>
        <fullName evidence="4">Uncharacterized protein</fullName>
    </submittedName>
</protein>
<proteinExistence type="predicted"/>
<dbReference type="Proteomes" id="UP001257948">
    <property type="component" value="Unassembled WGS sequence"/>
</dbReference>
<keyword evidence="5" id="KW-1185">Reference proteome</keyword>